<proteinExistence type="predicted"/>
<reference evidence="1" key="1">
    <citation type="submission" date="2022-11" db="EMBL/GenBank/DDBJ databases">
        <authorList>
            <person name="Petersen C."/>
        </authorList>
    </citation>
    <scope>NUCLEOTIDE SEQUENCE</scope>
    <source>
        <strain evidence="1">IBT 29864</strain>
    </source>
</reference>
<evidence type="ECO:0000313" key="2">
    <source>
        <dbReference type="Proteomes" id="UP001147782"/>
    </source>
</evidence>
<dbReference type="Proteomes" id="UP001147782">
    <property type="component" value="Unassembled WGS sequence"/>
</dbReference>
<reference evidence="1" key="2">
    <citation type="journal article" date="2023" name="IMA Fungus">
        <title>Comparative genomic study of the Penicillium genus elucidates a diverse pangenome and 15 lateral gene transfer events.</title>
        <authorList>
            <person name="Petersen C."/>
            <person name="Sorensen T."/>
            <person name="Nielsen M.R."/>
            <person name="Sondergaard T.E."/>
            <person name="Sorensen J.L."/>
            <person name="Fitzpatrick D.A."/>
            <person name="Frisvad J.C."/>
            <person name="Nielsen K.L."/>
        </authorList>
    </citation>
    <scope>NUCLEOTIDE SEQUENCE</scope>
    <source>
        <strain evidence="1">IBT 29864</strain>
    </source>
</reference>
<dbReference type="RefSeq" id="XP_056553457.1">
    <property type="nucleotide sequence ID" value="XM_056701394.1"/>
</dbReference>
<dbReference type="AlphaFoldDB" id="A0A9W9RZR7"/>
<comment type="caution">
    <text evidence="1">The sequence shown here is derived from an EMBL/GenBank/DDBJ whole genome shotgun (WGS) entry which is preliminary data.</text>
</comment>
<name>A0A9W9RZR7_9EURO</name>
<dbReference type="GeneID" id="81440573"/>
<evidence type="ECO:0000313" key="1">
    <source>
        <dbReference type="EMBL" id="KAJ5368715.1"/>
    </source>
</evidence>
<keyword evidence="2" id="KW-1185">Reference proteome</keyword>
<dbReference type="EMBL" id="JAPZBS010000007">
    <property type="protein sequence ID" value="KAJ5368715.1"/>
    <property type="molecule type" value="Genomic_DNA"/>
</dbReference>
<organism evidence="1 2">
    <name type="scientific">Penicillium cataractarum</name>
    <dbReference type="NCBI Taxonomy" id="2100454"/>
    <lineage>
        <taxon>Eukaryota</taxon>
        <taxon>Fungi</taxon>
        <taxon>Dikarya</taxon>
        <taxon>Ascomycota</taxon>
        <taxon>Pezizomycotina</taxon>
        <taxon>Eurotiomycetes</taxon>
        <taxon>Eurotiomycetidae</taxon>
        <taxon>Eurotiales</taxon>
        <taxon>Aspergillaceae</taxon>
        <taxon>Penicillium</taxon>
    </lineage>
</organism>
<gene>
    <name evidence="1" type="ORF">N7496_008475</name>
</gene>
<accession>A0A9W9RZR7</accession>
<sequence length="101" mass="11115">MYSPHWPDRTDSVKDAGIGFLVPAAHVALVTPCARVFRAIRCLERALRQCVVQTPKKVEEQANKENCTTASPLLAQGSKVGTGPESMWIRILASGRLPNWD</sequence>
<protein>
    <submittedName>
        <fullName evidence="1">Uncharacterized protein</fullName>
    </submittedName>
</protein>